<name>A0A176RSM9_9GAMM</name>
<protein>
    <submittedName>
        <fullName evidence="11">TonB-dependent receptor plug</fullName>
    </submittedName>
</protein>
<dbReference type="InterPro" id="IPR039426">
    <property type="entry name" value="TonB-dep_rcpt-like"/>
</dbReference>
<evidence type="ECO:0000313" key="12">
    <source>
        <dbReference type="Proteomes" id="UP000076962"/>
    </source>
</evidence>
<dbReference type="InterPro" id="IPR037066">
    <property type="entry name" value="Plug_dom_sf"/>
</dbReference>
<dbReference type="Gene3D" id="2.170.130.10">
    <property type="entry name" value="TonB-dependent receptor, plug domain"/>
    <property type="match status" value="1"/>
</dbReference>
<feature type="domain" description="TonB-dependent receptor plug" evidence="10">
    <location>
        <begin position="44"/>
        <end position="149"/>
    </location>
</feature>
<dbReference type="PANTHER" id="PTHR30069:SF53">
    <property type="entry name" value="COLICIN I RECEPTOR-RELATED"/>
    <property type="match status" value="1"/>
</dbReference>
<keyword evidence="6 8" id="KW-0472">Membrane</keyword>
<keyword evidence="4 8" id="KW-0812">Transmembrane</keyword>
<dbReference type="GO" id="GO:0015889">
    <property type="term" value="P:cobalamin transport"/>
    <property type="evidence" value="ECO:0007669"/>
    <property type="project" value="TreeGrafter"/>
</dbReference>
<feature type="chain" id="PRO_5008048901" evidence="9">
    <location>
        <begin position="25"/>
        <end position="373"/>
    </location>
</feature>
<evidence type="ECO:0000313" key="11">
    <source>
        <dbReference type="EMBL" id="OAD18760.1"/>
    </source>
</evidence>
<evidence type="ECO:0000256" key="9">
    <source>
        <dbReference type="SAM" id="SignalP"/>
    </source>
</evidence>
<evidence type="ECO:0000256" key="5">
    <source>
        <dbReference type="ARBA" id="ARBA00022729"/>
    </source>
</evidence>
<dbReference type="PATRIC" id="fig|1003181.4.peg.7477"/>
<feature type="signal peptide" evidence="9">
    <location>
        <begin position="1"/>
        <end position="24"/>
    </location>
</feature>
<dbReference type="Proteomes" id="UP000076962">
    <property type="component" value="Unassembled WGS sequence"/>
</dbReference>
<dbReference type="PANTHER" id="PTHR30069">
    <property type="entry name" value="TONB-DEPENDENT OUTER MEMBRANE RECEPTOR"/>
    <property type="match status" value="1"/>
</dbReference>
<dbReference type="GO" id="GO:0009279">
    <property type="term" value="C:cell outer membrane"/>
    <property type="evidence" value="ECO:0007669"/>
    <property type="project" value="UniProtKB-SubCell"/>
</dbReference>
<comment type="caution">
    <text evidence="11">The sequence shown here is derived from an EMBL/GenBank/DDBJ whole genome shotgun (WGS) entry which is preliminary data.</text>
</comment>
<gene>
    <name evidence="11" type="ORF">THIOM_005637</name>
</gene>
<reference evidence="11 12" key="1">
    <citation type="submission" date="2016-05" db="EMBL/GenBank/DDBJ databases">
        <title>Single-cell genome of chain-forming Candidatus Thiomargarita nelsonii and comparison to other large sulfur-oxidizing bacteria.</title>
        <authorList>
            <person name="Winkel M."/>
            <person name="Salman V."/>
            <person name="Woyke T."/>
            <person name="Schulz-Vogt H."/>
            <person name="Richter M."/>
            <person name="Flood B."/>
            <person name="Bailey J."/>
            <person name="Amann R."/>
            <person name="Mussmann M."/>
        </authorList>
    </citation>
    <scope>NUCLEOTIDE SEQUENCE [LARGE SCALE GENOMIC DNA]</scope>
    <source>
        <strain evidence="11 12">THI036</strain>
    </source>
</reference>
<keyword evidence="12" id="KW-1185">Reference proteome</keyword>
<sequence length="373" mass="41023">MKRKSILKKSLTSLIFVLYPFLSAAENTLPTLIVTATRTAQTVDDSLASVTVITREDIANSQALTLPDILRAVPGLDINSSGGLGKPISVFMRGTESDHILVLVDGLKIGSATVGSVAFEHLPLSQIERIEIVRGPRSSLYGSEAIGGVIQIFTRQGKGIQASVGMGDDTTYHLTAGISGATKENWYSLSASHLQTEGFNDCQGNTSGGCFTIEPDDDGYDNSSSTAKLGHRFGDSLTIEAHAMRAQGHTEYDSSFDNEADFVQQIFGIKADYVASDQWQLNLSAGSSRDEIDNFGNNAPKSFFHTTRTMTTFQNNFLLPNENILIVDRVFNHIIVLFFFTIIYQSPNHSFIFLRRLYHQSFRRASFYSFISN</sequence>
<keyword evidence="5 9" id="KW-0732">Signal</keyword>
<keyword evidence="7 8" id="KW-0998">Cell outer membrane</keyword>
<organism evidence="11 12">
    <name type="scientific">Candidatus Thiomargarita nelsonii</name>
    <dbReference type="NCBI Taxonomy" id="1003181"/>
    <lineage>
        <taxon>Bacteria</taxon>
        <taxon>Pseudomonadati</taxon>
        <taxon>Pseudomonadota</taxon>
        <taxon>Gammaproteobacteria</taxon>
        <taxon>Thiotrichales</taxon>
        <taxon>Thiotrichaceae</taxon>
        <taxon>Thiomargarita</taxon>
    </lineage>
</organism>
<evidence type="ECO:0000256" key="1">
    <source>
        <dbReference type="ARBA" id="ARBA00004571"/>
    </source>
</evidence>
<dbReference type="EMBL" id="LUTY01003097">
    <property type="protein sequence ID" value="OAD18760.1"/>
    <property type="molecule type" value="Genomic_DNA"/>
</dbReference>
<dbReference type="Pfam" id="PF07715">
    <property type="entry name" value="Plug"/>
    <property type="match status" value="1"/>
</dbReference>
<evidence type="ECO:0000256" key="4">
    <source>
        <dbReference type="ARBA" id="ARBA00022692"/>
    </source>
</evidence>
<accession>A0A176RSM9</accession>
<dbReference type="PROSITE" id="PS52016">
    <property type="entry name" value="TONB_DEPENDENT_REC_3"/>
    <property type="match status" value="1"/>
</dbReference>
<proteinExistence type="inferred from homology"/>
<keyword evidence="2 8" id="KW-0813">Transport</keyword>
<evidence type="ECO:0000256" key="2">
    <source>
        <dbReference type="ARBA" id="ARBA00022448"/>
    </source>
</evidence>
<dbReference type="Gene3D" id="2.40.170.20">
    <property type="entry name" value="TonB-dependent receptor, beta-barrel domain"/>
    <property type="match status" value="1"/>
</dbReference>
<dbReference type="AlphaFoldDB" id="A0A176RSM9"/>
<keyword evidence="3 8" id="KW-1134">Transmembrane beta strand</keyword>
<evidence type="ECO:0000256" key="7">
    <source>
        <dbReference type="ARBA" id="ARBA00023237"/>
    </source>
</evidence>
<keyword evidence="11" id="KW-0675">Receptor</keyword>
<dbReference type="InterPro" id="IPR036942">
    <property type="entry name" value="Beta-barrel_TonB_sf"/>
</dbReference>
<evidence type="ECO:0000259" key="10">
    <source>
        <dbReference type="Pfam" id="PF07715"/>
    </source>
</evidence>
<dbReference type="InterPro" id="IPR012910">
    <property type="entry name" value="Plug_dom"/>
</dbReference>
<dbReference type="SUPFAM" id="SSF56935">
    <property type="entry name" value="Porins"/>
    <property type="match status" value="1"/>
</dbReference>
<evidence type="ECO:0000256" key="3">
    <source>
        <dbReference type="ARBA" id="ARBA00022452"/>
    </source>
</evidence>
<evidence type="ECO:0000256" key="8">
    <source>
        <dbReference type="PROSITE-ProRule" id="PRU01360"/>
    </source>
</evidence>
<comment type="similarity">
    <text evidence="8">Belongs to the TonB-dependent receptor family.</text>
</comment>
<comment type="subcellular location">
    <subcellularLocation>
        <location evidence="1 8">Cell outer membrane</location>
        <topology evidence="1 8">Multi-pass membrane protein</topology>
    </subcellularLocation>
</comment>
<evidence type="ECO:0000256" key="6">
    <source>
        <dbReference type="ARBA" id="ARBA00023136"/>
    </source>
</evidence>